<dbReference type="FunFam" id="1.25.10.10:FF:000638">
    <property type="entry name" value="Zyg eleven-related protein 1"/>
    <property type="match status" value="1"/>
</dbReference>
<evidence type="ECO:0000313" key="6">
    <source>
        <dbReference type="Proteomes" id="UP001432027"/>
    </source>
</evidence>
<evidence type="ECO:0000256" key="1">
    <source>
        <dbReference type="ARBA" id="ARBA00022786"/>
    </source>
</evidence>
<sequence length="675" mass="76976">RRKMGTAGLEGRNVPILCEEDLQGSCSRGYSVFGVCTLPDGEKEEDIDRLYSPMTCKFPSITHLNLAKDPRSQRRNDEDGSSQGENMNDTLNRLIEPLHNLHSLDISYWNKMDDLRCLGPLSPSLTHLILYEVPDLYKAIDNICELSQLRVLDVSQCNRDTGIYPKPATCLYKLITSLSRLTHLDISSTNLAAQPSQQDWPDKESRGYMLCDIYGLQFLRRPLEFLGLFNCDSASHFGSIPAKNISGDATEDQVINALCAYSSRAGLLQAVLNESYQLYRFGNNNPLLRHTEALHLVLKAMHDHLHDSTLQIAGSASLFYIIRKVNMNRDTKRQVVGALLSGMETHMDEQVMVRNCCLSLCQFEIPQEILFDYSRLAILLVTVLQHHNGDSLTQRIVVFLLNSMACHVEGDQKIQVGKYRAIEMILQQIKRKLDANVCDDVMEVGWSFLWNITDETPTNCERFLEAQGLTLFEMCFDSFKGERELVRNMMGLIGNIAEVDSLRRQLMKDSYINIFTTLLALVDDSIEISYNSAGVLAHLVSDGEDAWKGVATDRNEVMHKIMKSCSQWKLETRRFINYRSFRPILRLIPKYEAYASQHWAVWALANLTTTDGNKYCRYVVDEGGEILLIELVLREEVLEGTKKLANIVLENINNWRNTPIEKEEEEERDDTMEVD</sequence>
<evidence type="ECO:0008006" key="7">
    <source>
        <dbReference type="Google" id="ProtNLM"/>
    </source>
</evidence>
<dbReference type="InterPro" id="IPR032675">
    <property type="entry name" value="LRR_dom_sf"/>
</dbReference>
<keyword evidence="1" id="KW-0833">Ubl conjugation pathway</keyword>
<dbReference type="Pfam" id="PF25013">
    <property type="entry name" value="LRR_Zer-1"/>
    <property type="match status" value="1"/>
</dbReference>
<dbReference type="Gene3D" id="3.80.10.10">
    <property type="entry name" value="Ribonuclease Inhibitor"/>
    <property type="match status" value="1"/>
</dbReference>
<feature type="domain" description="Protein zer-1 homolog-like C-terminal" evidence="3">
    <location>
        <begin position="300"/>
        <end position="653"/>
    </location>
</feature>
<dbReference type="Proteomes" id="UP001432027">
    <property type="component" value="Unassembled WGS sequence"/>
</dbReference>
<feature type="compositionally biased region" description="Basic and acidic residues" evidence="2">
    <location>
        <begin position="67"/>
        <end position="78"/>
    </location>
</feature>
<keyword evidence="6" id="KW-1185">Reference proteome</keyword>
<dbReference type="Pfam" id="PF22964">
    <property type="entry name" value="ZER1-like_2nd"/>
    <property type="match status" value="1"/>
</dbReference>
<proteinExistence type="predicted"/>
<dbReference type="InterPro" id="IPR016024">
    <property type="entry name" value="ARM-type_fold"/>
</dbReference>
<dbReference type="InterPro" id="IPR011989">
    <property type="entry name" value="ARM-like"/>
</dbReference>
<dbReference type="GO" id="GO:0031462">
    <property type="term" value="C:Cul2-RING ubiquitin ligase complex"/>
    <property type="evidence" value="ECO:0007669"/>
    <property type="project" value="TreeGrafter"/>
</dbReference>
<dbReference type="PANTHER" id="PTHR12904">
    <property type="match status" value="1"/>
</dbReference>
<gene>
    <name evidence="5" type="ORF">PENTCL1PPCAC_11439</name>
</gene>
<dbReference type="PANTHER" id="PTHR12904:SF23">
    <property type="entry name" value="PROTEIN ZER-1 HOMOLOG"/>
    <property type="match status" value="1"/>
</dbReference>
<dbReference type="EMBL" id="BTSX01000003">
    <property type="protein sequence ID" value="GMS89264.1"/>
    <property type="molecule type" value="Genomic_DNA"/>
</dbReference>
<dbReference type="SUPFAM" id="SSF52047">
    <property type="entry name" value="RNI-like"/>
    <property type="match status" value="1"/>
</dbReference>
<dbReference type="InterPro" id="IPR055142">
    <property type="entry name" value="ZER1-like_C"/>
</dbReference>
<dbReference type="InterPro" id="IPR051341">
    <property type="entry name" value="Zyg-11_UBL_adapter"/>
</dbReference>
<comment type="caution">
    <text evidence="5">The sequence shown here is derived from an EMBL/GenBank/DDBJ whole genome shotgun (WGS) entry which is preliminary data.</text>
</comment>
<evidence type="ECO:0000256" key="2">
    <source>
        <dbReference type="SAM" id="MobiDB-lite"/>
    </source>
</evidence>
<feature type="domain" description="Zer-1-like leucine-rich repeats region" evidence="4">
    <location>
        <begin position="93"/>
        <end position="231"/>
    </location>
</feature>
<reference evidence="5" key="1">
    <citation type="submission" date="2023-10" db="EMBL/GenBank/DDBJ databases">
        <title>Genome assembly of Pristionchus species.</title>
        <authorList>
            <person name="Yoshida K."/>
            <person name="Sommer R.J."/>
        </authorList>
    </citation>
    <scope>NUCLEOTIDE SEQUENCE</scope>
    <source>
        <strain evidence="5">RS0144</strain>
    </source>
</reference>
<dbReference type="InterPro" id="IPR056845">
    <property type="entry name" value="LRR_Zer-1"/>
</dbReference>
<organism evidence="5 6">
    <name type="scientific">Pristionchus entomophagus</name>
    <dbReference type="NCBI Taxonomy" id="358040"/>
    <lineage>
        <taxon>Eukaryota</taxon>
        <taxon>Metazoa</taxon>
        <taxon>Ecdysozoa</taxon>
        <taxon>Nematoda</taxon>
        <taxon>Chromadorea</taxon>
        <taxon>Rhabditida</taxon>
        <taxon>Rhabditina</taxon>
        <taxon>Diplogasteromorpha</taxon>
        <taxon>Diplogasteroidea</taxon>
        <taxon>Neodiplogasteridae</taxon>
        <taxon>Pristionchus</taxon>
    </lineage>
</organism>
<evidence type="ECO:0000313" key="5">
    <source>
        <dbReference type="EMBL" id="GMS89264.1"/>
    </source>
</evidence>
<evidence type="ECO:0000259" key="4">
    <source>
        <dbReference type="Pfam" id="PF25013"/>
    </source>
</evidence>
<evidence type="ECO:0000259" key="3">
    <source>
        <dbReference type="Pfam" id="PF22964"/>
    </source>
</evidence>
<dbReference type="SUPFAM" id="SSF48371">
    <property type="entry name" value="ARM repeat"/>
    <property type="match status" value="1"/>
</dbReference>
<dbReference type="AlphaFoldDB" id="A0AAV5T6G9"/>
<dbReference type="Gene3D" id="1.25.10.10">
    <property type="entry name" value="Leucine-rich Repeat Variant"/>
    <property type="match status" value="1"/>
</dbReference>
<protein>
    <recommendedName>
        <fullName evidence="7">Zer-1</fullName>
    </recommendedName>
</protein>
<name>A0AAV5T6G9_9BILA</name>
<accession>A0AAV5T6G9</accession>
<feature type="region of interest" description="Disordered" evidence="2">
    <location>
        <begin position="67"/>
        <end position="88"/>
    </location>
</feature>
<feature type="non-terminal residue" evidence="5">
    <location>
        <position position="1"/>
    </location>
</feature>